<dbReference type="Pfam" id="PF13610">
    <property type="entry name" value="DDE_Tnp_IS240"/>
    <property type="match status" value="1"/>
</dbReference>
<protein>
    <recommendedName>
        <fullName evidence="2">DDE domain-containing protein</fullName>
    </recommendedName>
</protein>
<evidence type="ECO:0000259" key="2">
    <source>
        <dbReference type="Pfam" id="PF13610"/>
    </source>
</evidence>
<evidence type="ECO:0000256" key="1">
    <source>
        <dbReference type="SAM" id="MobiDB-lite"/>
    </source>
</evidence>
<feature type="region of interest" description="Disordered" evidence="1">
    <location>
        <begin position="234"/>
        <end position="260"/>
    </location>
</feature>
<accession>A0A0F9ERR8</accession>
<gene>
    <name evidence="3" type="ORF">LCGC14_2041280</name>
</gene>
<dbReference type="EMBL" id="LAZR01023938">
    <property type="protein sequence ID" value="KKL76798.1"/>
    <property type="molecule type" value="Genomic_DNA"/>
</dbReference>
<sequence length="388" mass="44262">METFQCKDPNCTHLSDYITPKQFVLTTSHQFQELIFDKLKSLYEDLMIEGAKQKTIAKKYSISDAQVSALRSEFETAIDKLNGLNSLVLTPQPDIAIAIDETFLKIEGSSIYVIIATGYTTHKVLGIKVSKTRSEEDIRDVIDESERNTEHPISIVTSDALNATQSAVKNLGREIVHTIHPHKKPFKKGIFRHYRYRSNKRTTTTIGVKSDFFKKRGKRQFRYIIMETDLTPTIKGKRGRPKGSKTKKKKKFQKPKKKRGRKGLYTVFSKGKIGYATIDPYRDKLKVSKGLSSTVAAALNATLMLYALMSIQNNLSENINSFLRAVLRLTGPKTIDSVEKRIRATLKLRNYPELLDKILIFRKIRGEFLINNLKLIEYADLLKKGILL</sequence>
<comment type="caution">
    <text evidence="3">The sequence shown here is derived from an EMBL/GenBank/DDBJ whole genome shotgun (WGS) entry which is preliminary data.</text>
</comment>
<proteinExistence type="predicted"/>
<name>A0A0F9ERR8_9ZZZZ</name>
<dbReference type="InterPro" id="IPR032874">
    <property type="entry name" value="DDE_dom"/>
</dbReference>
<organism evidence="3">
    <name type="scientific">marine sediment metagenome</name>
    <dbReference type="NCBI Taxonomy" id="412755"/>
    <lineage>
        <taxon>unclassified sequences</taxon>
        <taxon>metagenomes</taxon>
        <taxon>ecological metagenomes</taxon>
    </lineage>
</organism>
<evidence type="ECO:0000313" key="3">
    <source>
        <dbReference type="EMBL" id="KKL76798.1"/>
    </source>
</evidence>
<dbReference type="AlphaFoldDB" id="A0A0F9ERR8"/>
<feature type="domain" description="DDE" evidence="2">
    <location>
        <begin position="97"/>
        <end position="177"/>
    </location>
</feature>
<reference evidence="3" key="1">
    <citation type="journal article" date="2015" name="Nature">
        <title>Complex archaea that bridge the gap between prokaryotes and eukaryotes.</title>
        <authorList>
            <person name="Spang A."/>
            <person name="Saw J.H."/>
            <person name="Jorgensen S.L."/>
            <person name="Zaremba-Niedzwiedzka K."/>
            <person name="Martijn J."/>
            <person name="Lind A.E."/>
            <person name="van Eijk R."/>
            <person name="Schleper C."/>
            <person name="Guy L."/>
            <person name="Ettema T.J."/>
        </authorList>
    </citation>
    <scope>NUCLEOTIDE SEQUENCE</scope>
</reference>
<feature type="compositionally biased region" description="Basic residues" evidence="1">
    <location>
        <begin position="235"/>
        <end position="260"/>
    </location>
</feature>